<evidence type="ECO:0000313" key="2">
    <source>
        <dbReference type="Proteomes" id="UP001215280"/>
    </source>
</evidence>
<keyword evidence="2" id="KW-1185">Reference proteome</keyword>
<gene>
    <name evidence="1" type="ORF">DFH07DRAFT_818473</name>
</gene>
<dbReference type="AlphaFoldDB" id="A0AAD7J7P6"/>
<sequence>MFLCRRILFQLEFGTFRGFASTRTSIPFTAPPRPSASRLHPNVPTTYLQSRENAYMSAQRLLEMRSGALDNEKGPHKIKREITDLQSYKHLRTVDRPSLASLPLSSYFSLLKQATRLGLVGLIGHLIEDILELCPEDQRAPAMREIVSSATLPLAPLPTILLMLQYLRTELDRLPLSTVTVLIRTIADAPPDQADMPLLELVFPLLLARLQTLPQPQGNDILTYTPPKIIAASFSFVDKLLRLSQGERALEIFQFLVRSGKIPSEAVQTIPGLKDFASIVRSSLVRASTHWLWRPLAQTFLSSLLDSPPTPDHPAVSLAIDTIYACLDFPTVADLAACRSLIIQIHPFSPVPNGVVREFYDAAESIKAGPEAHALYLFTRSEEVMQTHKYPCPRGLSLAWLLRHLLEANSHLAKTLGEEILHGSIPIPVESRARLVAGLAESGHATTARGLWSRFAIGKDRETFIQDPACMIRMVSLFHHLIQKAEETLAKRVGKGPFLDDRLIRQQIEDMEGFLKFVLSEFARAHSPLSSAHHRILTSQARAFFIIGEFVKGFETFKILLGRREMPDVFDVNVTLTVMAAHDARMAAQLLDRMKAKGLQPDHISYGTVMHHALIQGDMELVDEMVGRVRELKNMQLSYKSIIALVRGSVALDDVGQQSKLKSVLNIIKSIGRSTVATSPHVGKFLVLAALRAKDPVMAYRFWEFLLKDNADWVDREHQFLRRIIAKDIRTHQKENWVKESVARMILAELQEEIYSYVG</sequence>
<dbReference type="Gene3D" id="1.25.40.10">
    <property type="entry name" value="Tetratricopeptide repeat domain"/>
    <property type="match status" value="1"/>
</dbReference>
<comment type="caution">
    <text evidence="1">The sequence shown here is derived from an EMBL/GenBank/DDBJ whole genome shotgun (WGS) entry which is preliminary data.</text>
</comment>
<accession>A0AAD7J7P6</accession>
<proteinExistence type="predicted"/>
<evidence type="ECO:0000313" key="1">
    <source>
        <dbReference type="EMBL" id="KAJ7758545.1"/>
    </source>
</evidence>
<organism evidence="1 2">
    <name type="scientific">Mycena maculata</name>
    <dbReference type="NCBI Taxonomy" id="230809"/>
    <lineage>
        <taxon>Eukaryota</taxon>
        <taxon>Fungi</taxon>
        <taxon>Dikarya</taxon>
        <taxon>Basidiomycota</taxon>
        <taxon>Agaricomycotina</taxon>
        <taxon>Agaricomycetes</taxon>
        <taxon>Agaricomycetidae</taxon>
        <taxon>Agaricales</taxon>
        <taxon>Marasmiineae</taxon>
        <taxon>Mycenaceae</taxon>
        <taxon>Mycena</taxon>
    </lineage>
</organism>
<dbReference type="InterPro" id="IPR011990">
    <property type="entry name" value="TPR-like_helical_dom_sf"/>
</dbReference>
<evidence type="ECO:0008006" key="3">
    <source>
        <dbReference type="Google" id="ProtNLM"/>
    </source>
</evidence>
<name>A0AAD7J7P6_9AGAR</name>
<protein>
    <recommendedName>
        <fullName evidence="3">Pentatricopeptide repeat protein</fullName>
    </recommendedName>
</protein>
<dbReference type="Proteomes" id="UP001215280">
    <property type="component" value="Unassembled WGS sequence"/>
</dbReference>
<dbReference type="EMBL" id="JARJLG010000055">
    <property type="protein sequence ID" value="KAJ7758545.1"/>
    <property type="molecule type" value="Genomic_DNA"/>
</dbReference>
<reference evidence="1" key="1">
    <citation type="submission" date="2023-03" db="EMBL/GenBank/DDBJ databases">
        <title>Massive genome expansion in bonnet fungi (Mycena s.s.) driven by repeated elements and novel gene families across ecological guilds.</title>
        <authorList>
            <consortium name="Lawrence Berkeley National Laboratory"/>
            <person name="Harder C.B."/>
            <person name="Miyauchi S."/>
            <person name="Viragh M."/>
            <person name="Kuo A."/>
            <person name="Thoen E."/>
            <person name="Andreopoulos B."/>
            <person name="Lu D."/>
            <person name="Skrede I."/>
            <person name="Drula E."/>
            <person name="Henrissat B."/>
            <person name="Morin E."/>
            <person name="Kohler A."/>
            <person name="Barry K."/>
            <person name="LaButti K."/>
            <person name="Morin E."/>
            <person name="Salamov A."/>
            <person name="Lipzen A."/>
            <person name="Mereny Z."/>
            <person name="Hegedus B."/>
            <person name="Baldrian P."/>
            <person name="Stursova M."/>
            <person name="Weitz H."/>
            <person name="Taylor A."/>
            <person name="Grigoriev I.V."/>
            <person name="Nagy L.G."/>
            <person name="Martin F."/>
            <person name="Kauserud H."/>
        </authorList>
    </citation>
    <scope>NUCLEOTIDE SEQUENCE</scope>
    <source>
        <strain evidence="1">CBHHK188m</strain>
    </source>
</reference>